<dbReference type="AlphaFoldDB" id="A0A6A4ILV1"/>
<evidence type="ECO:0000313" key="2">
    <source>
        <dbReference type="Proteomes" id="UP000799118"/>
    </source>
</evidence>
<evidence type="ECO:0000313" key="1">
    <source>
        <dbReference type="EMBL" id="KAE9409817.1"/>
    </source>
</evidence>
<reference evidence="1" key="1">
    <citation type="journal article" date="2019" name="Environ. Microbiol.">
        <title>Fungal ecological strategies reflected in gene transcription - a case study of two litter decomposers.</title>
        <authorList>
            <person name="Barbi F."/>
            <person name="Kohler A."/>
            <person name="Barry K."/>
            <person name="Baskaran P."/>
            <person name="Daum C."/>
            <person name="Fauchery L."/>
            <person name="Ihrmark K."/>
            <person name="Kuo A."/>
            <person name="LaButti K."/>
            <person name="Lipzen A."/>
            <person name="Morin E."/>
            <person name="Grigoriev I.V."/>
            <person name="Henrissat B."/>
            <person name="Lindahl B."/>
            <person name="Martin F."/>
        </authorList>
    </citation>
    <scope>NUCLEOTIDE SEQUENCE</scope>
    <source>
        <strain evidence="1">JB14</strain>
    </source>
</reference>
<dbReference type="Proteomes" id="UP000799118">
    <property type="component" value="Unassembled WGS sequence"/>
</dbReference>
<keyword evidence="2" id="KW-1185">Reference proteome</keyword>
<organism evidence="1 2">
    <name type="scientific">Gymnopus androsaceus JB14</name>
    <dbReference type="NCBI Taxonomy" id="1447944"/>
    <lineage>
        <taxon>Eukaryota</taxon>
        <taxon>Fungi</taxon>
        <taxon>Dikarya</taxon>
        <taxon>Basidiomycota</taxon>
        <taxon>Agaricomycotina</taxon>
        <taxon>Agaricomycetes</taxon>
        <taxon>Agaricomycetidae</taxon>
        <taxon>Agaricales</taxon>
        <taxon>Marasmiineae</taxon>
        <taxon>Omphalotaceae</taxon>
        <taxon>Gymnopus</taxon>
    </lineage>
</organism>
<protein>
    <submittedName>
        <fullName evidence="1">Uncharacterized protein</fullName>
    </submittedName>
</protein>
<proteinExistence type="predicted"/>
<dbReference type="EMBL" id="ML769386">
    <property type="protein sequence ID" value="KAE9409817.1"/>
    <property type="molecule type" value="Genomic_DNA"/>
</dbReference>
<accession>A0A6A4ILV1</accession>
<sequence length="84" mass="9221">MPLHLPMDRRMGRLIGSDSRGVSVIMLGDLGPEASNTVLRFAEENAEGEDKELLTMAEKLIALVVNARTRQIDLTSNNTHGRSC</sequence>
<gene>
    <name evidence="1" type="ORF">BT96DRAFT_458605</name>
</gene>
<name>A0A6A4ILV1_9AGAR</name>